<dbReference type="EMBL" id="FQZF01000032">
    <property type="protein sequence ID" value="SHK10934.1"/>
    <property type="molecule type" value="Genomic_DNA"/>
</dbReference>
<evidence type="ECO:0000256" key="1">
    <source>
        <dbReference type="ARBA" id="ARBA00023015"/>
    </source>
</evidence>
<proteinExistence type="predicted"/>
<dbReference type="Pfam" id="PF00392">
    <property type="entry name" value="GntR"/>
    <property type="match status" value="1"/>
</dbReference>
<accession>A0A1M6PSH7</accession>
<organism evidence="5 6">
    <name type="scientific">Muricoccus roseus</name>
    <dbReference type="NCBI Taxonomy" id="198092"/>
    <lineage>
        <taxon>Bacteria</taxon>
        <taxon>Pseudomonadati</taxon>
        <taxon>Pseudomonadota</taxon>
        <taxon>Alphaproteobacteria</taxon>
        <taxon>Acetobacterales</taxon>
        <taxon>Roseomonadaceae</taxon>
        <taxon>Muricoccus</taxon>
    </lineage>
</organism>
<dbReference type="SUPFAM" id="SSF46785">
    <property type="entry name" value="Winged helix' DNA-binding domain"/>
    <property type="match status" value="1"/>
</dbReference>
<gene>
    <name evidence="5" type="ORF">SAMN02745194_04183</name>
</gene>
<dbReference type="GO" id="GO:0003700">
    <property type="term" value="F:DNA-binding transcription factor activity"/>
    <property type="evidence" value="ECO:0007669"/>
    <property type="project" value="InterPro"/>
</dbReference>
<name>A0A1M6PSH7_9PROT</name>
<feature type="domain" description="HTH gntR-type" evidence="4">
    <location>
        <begin position="14"/>
        <end position="81"/>
    </location>
</feature>
<dbReference type="PROSITE" id="PS50949">
    <property type="entry name" value="HTH_GNTR"/>
    <property type="match status" value="1"/>
</dbReference>
<protein>
    <submittedName>
        <fullName evidence="5">Transcriptional regulator, GntR family</fullName>
    </submittedName>
</protein>
<dbReference type="Gene3D" id="1.20.120.530">
    <property type="entry name" value="GntR ligand-binding domain-like"/>
    <property type="match status" value="1"/>
</dbReference>
<keyword evidence="3" id="KW-0804">Transcription</keyword>
<dbReference type="RefSeq" id="WP_073138362.1">
    <property type="nucleotide sequence ID" value="NZ_FQZF01000032.1"/>
</dbReference>
<evidence type="ECO:0000313" key="6">
    <source>
        <dbReference type="Proteomes" id="UP000184387"/>
    </source>
</evidence>
<dbReference type="STRING" id="198092.SAMN02745194_04183"/>
<dbReference type="InterPro" id="IPR011711">
    <property type="entry name" value="GntR_C"/>
</dbReference>
<dbReference type="InterPro" id="IPR008920">
    <property type="entry name" value="TF_FadR/GntR_C"/>
</dbReference>
<keyword evidence="6" id="KW-1185">Reference proteome</keyword>
<dbReference type="InterPro" id="IPR036390">
    <property type="entry name" value="WH_DNA-bd_sf"/>
</dbReference>
<dbReference type="Proteomes" id="UP000184387">
    <property type="component" value="Unassembled WGS sequence"/>
</dbReference>
<dbReference type="InterPro" id="IPR000524">
    <property type="entry name" value="Tscrpt_reg_HTH_GntR"/>
</dbReference>
<evidence type="ECO:0000313" key="5">
    <source>
        <dbReference type="EMBL" id="SHK10934.1"/>
    </source>
</evidence>
<evidence type="ECO:0000256" key="3">
    <source>
        <dbReference type="ARBA" id="ARBA00023163"/>
    </source>
</evidence>
<dbReference type="CDD" id="cd07377">
    <property type="entry name" value="WHTH_GntR"/>
    <property type="match status" value="1"/>
</dbReference>
<evidence type="ECO:0000256" key="2">
    <source>
        <dbReference type="ARBA" id="ARBA00023125"/>
    </source>
</evidence>
<dbReference type="SMART" id="SM00345">
    <property type="entry name" value="HTH_GNTR"/>
    <property type="match status" value="1"/>
</dbReference>
<sequence length="240" mass="27129">MNGVGATKRLADTTLISQAVQSRLKSDILDGQFTPGSKLGTAMLQERYDSSVGTLREALSHLLSEGLVEMSAGRGYRVAPVSRADLLDVSALYIELEERAVVDSVRHGDAEWETEIVASFHRLSRIEALPREERIRRSSEWLACHRAFHLALVAACRSRWVLRVRAGLYDHMERYRLISQKHRPLSIHKRREHELLRDAALGRQAEEVGTLLRRHLAETTDTVLRYAPQFMPEPGEPGSD</sequence>
<dbReference type="GO" id="GO:0003677">
    <property type="term" value="F:DNA binding"/>
    <property type="evidence" value="ECO:0007669"/>
    <property type="project" value="UniProtKB-KW"/>
</dbReference>
<dbReference type="SMART" id="SM00895">
    <property type="entry name" value="FCD"/>
    <property type="match status" value="1"/>
</dbReference>
<dbReference type="Gene3D" id="1.10.10.10">
    <property type="entry name" value="Winged helix-like DNA-binding domain superfamily/Winged helix DNA-binding domain"/>
    <property type="match status" value="1"/>
</dbReference>
<keyword evidence="1" id="KW-0805">Transcription regulation</keyword>
<dbReference type="Pfam" id="PF07729">
    <property type="entry name" value="FCD"/>
    <property type="match status" value="1"/>
</dbReference>
<dbReference type="OrthoDB" id="8638122at2"/>
<evidence type="ECO:0000259" key="4">
    <source>
        <dbReference type="PROSITE" id="PS50949"/>
    </source>
</evidence>
<dbReference type="InterPro" id="IPR036388">
    <property type="entry name" value="WH-like_DNA-bd_sf"/>
</dbReference>
<dbReference type="AlphaFoldDB" id="A0A1M6PSH7"/>
<reference evidence="5 6" key="1">
    <citation type="submission" date="2016-11" db="EMBL/GenBank/DDBJ databases">
        <authorList>
            <person name="Jaros S."/>
            <person name="Januszkiewicz K."/>
            <person name="Wedrychowicz H."/>
        </authorList>
    </citation>
    <scope>NUCLEOTIDE SEQUENCE [LARGE SCALE GENOMIC DNA]</scope>
    <source>
        <strain evidence="5 6">DSM 14916</strain>
    </source>
</reference>
<keyword evidence="2" id="KW-0238">DNA-binding</keyword>
<dbReference type="PANTHER" id="PTHR43537">
    <property type="entry name" value="TRANSCRIPTIONAL REGULATOR, GNTR FAMILY"/>
    <property type="match status" value="1"/>
</dbReference>
<dbReference type="SUPFAM" id="SSF48008">
    <property type="entry name" value="GntR ligand-binding domain-like"/>
    <property type="match status" value="1"/>
</dbReference>
<dbReference type="PANTHER" id="PTHR43537:SF20">
    <property type="entry name" value="HTH-TYPE TRANSCRIPTIONAL REPRESSOR GLAR"/>
    <property type="match status" value="1"/>
</dbReference>